<dbReference type="HAMAP" id="MF_00114">
    <property type="entry name" value="DeoC_type1"/>
    <property type="match status" value="1"/>
</dbReference>
<evidence type="ECO:0000256" key="1">
    <source>
        <dbReference type="ARBA" id="ARBA00010936"/>
    </source>
</evidence>
<gene>
    <name evidence="7" type="primary">deoC</name>
    <name evidence="8" type="ORF">CLV39_1092</name>
</gene>
<keyword evidence="4 7" id="KW-0704">Schiff base</keyword>
<dbReference type="InterPro" id="IPR011343">
    <property type="entry name" value="DeoC"/>
</dbReference>
<proteinExistence type="inferred from homology"/>
<dbReference type="Gene3D" id="3.20.20.70">
    <property type="entry name" value="Aldolase class I"/>
    <property type="match status" value="1"/>
</dbReference>
<dbReference type="GO" id="GO:0016052">
    <property type="term" value="P:carbohydrate catabolic process"/>
    <property type="evidence" value="ECO:0007669"/>
    <property type="project" value="TreeGrafter"/>
</dbReference>
<comment type="subcellular location">
    <subcellularLocation>
        <location evidence="7">Cytoplasm</location>
    </subcellularLocation>
</comment>
<dbReference type="InterPro" id="IPR028581">
    <property type="entry name" value="DeoC_typeI"/>
</dbReference>
<keyword evidence="3 7" id="KW-0456">Lyase</keyword>
<evidence type="ECO:0000256" key="6">
    <source>
        <dbReference type="ARBA" id="ARBA00056337"/>
    </source>
</evidence>
<dbReference type="PIRSF" id="PIRSF001357">
    <property type="entry name" value="DeoC"/>
    <property type="match status" value="1"/>
</dbReference>
<reference evidence="8 9" key="1">
    <citation type="submission" date="2018-10" db="EMBL/GenBank/DDBJ databases">
        <title>Genomic Encyclopedia of Archaeal and Bacterial Type Strains, Phase II (KMG-II): from individual species to whole genera.</title>
        <authorList>
            <person name="Goeker M."/>
        </authorList>
    </citation>
    <scope>NUCLEOTIDE SEQUENCE [LARGE SCALE GENOMIC DNA]</scope>
    <source>
        <strain evidence="8 9">VM1</strain>
    </source>
</reference>
<dbReference type="OrthoDB" id="9778711at2"/>
<dbReference type="GO" id="GO:0009264">
    <property type="term" value="P:deoxyribonucleotide catabolic process"/>
    <property type="evidence" value="ECO:0007669"/>
    <property type="project" value="UniProtKB-UniRule"/>
</dbReference>
<keyword evidence="2 7" id="KW-0963">Cytoplasm</keyword>
<evidence type="ECO:0000256" key="5">
    <source>
        <dbReference type="ARBA" id="ARBA00048791"/>
    </source>
</evidence>
<dbReference type="GO" id="GO:0004139">
    <property type="term" value="F:deoxyribose-phosphate aldolase activity"/>
    <property type="evidence" value="ECO:0007669"/>
    <property type="project" value="UniProtKB-UniRule"/>
</dbReference>
<dbReference type="Proteomes" id="UP000280842">
    <property type="component" value="Unassembled WGS sequence"/>
</dbReference>
<dbReference type="NCBIfam" id="TIGR00126">
    <property type="entry name" value="deoC"/>
    <property type="match status" value="1"/>
</dbReference>
<dbReference type="EC" id="4.1.2.4" evidence="7"/>
<dbReference type="SUPFAM" id="SSF51569">
    <property type="entry name" value="Aldolase"/>
    <property type="match status" value="1"/>
</dbReference>
<feature type="active site" description="Proton donor/acceptor" evidence="7">
    <location>
        <position position="184"/>
    </location>
</feature>
<comment type="caution">
    <text evidence="8">The sequence shown here is derived from an EMBL/GenBank/DDBJ whole genome shotgun (WGS) entry which is preliminary data.</text>
</comment>
<dbReference type="PANTHER" id="PTHR10889">
    <property type="entry name" value="DEOXYRIBOSE-PHOSPHATE ALDOLASE"/>
    <property type="match status" value="1"/>
</dbReference>
<sequence length="230" mass="25831">MDLSLNIAKYIDHTNLKPFASKDDIKKLCNEAIKYNFYGVCVNPYYVPFVKEYLKESDIKIITVIGFPLGANKLKTKLIEAKNAQNDGADELDIVWNLSAFKSKEYNYVLDELKTVIDYTKELIHKVIVETAYLTKEEKIKAVEIVIESGADFIKTSTGFAKEGAKIEDIKLFKKLAKDKIKIKASGGIRTYQDAIAFIKAGADRIGTSSSVNIISQLNSQDADKTQDKR</sequence>
<comment type="catalytic activity">
    <reaction evidence="5 7">
        <text>2-deoxy-D-ribose 5-phosphate = D-glyceraldehyde 3-phosphate + acetaldehyde</text>
        <dbReference type="Rhea" id="RHEA:12821"/>
        <dbReference type="ChEBI" id="CHEBI:15343"/>
        <dbReference type="ChEBI" id="CHEBI:59776"/>
        <dbReference type="ChEBI" id="CHEBI:62877"/>
        <dbReference type="EC" id="4.1.2.4"/>
    </reaction>
</comment>
<keyword evidence="9" id="KW-1185">Reference proteome</keyword>
<protein>
    <recommendedName>
        <fullName evidence="7">Deoxyribose-phosphate aldolase</fullName>
        <shortName evidence="7">DERA</shortName>
        <ecNumber evidence="7">4.1.2.4</ecNumber>
    </recommendedName>
    <alternativeName>
        <fullName evidence="7">2-deoxy-D-ribose 5-phosphate aldolase</fullName>
    </alternativeName>
    <alternativeName>
        <fullName evidence="7">Phosphodeoxyriboaldolase</fullName>
        <shortName evidence="7">Deoxyriboaldolase</shortName>
    </alternativeName>
</protein>
<comment type="pathway">
    <text evidence="7">Carbohydrate degradation; 2-deoxy-D-ribose 1-phosphate degradation; D-glyceraldehyde 3-phosphate and acetaldehyde from 2-deoxy-alpha-D-ribose 1-phosphate: step 2/2.</text>
</comment>
<dbReference type="GO" id="GO:0005737">
    <property type="term" value="C:cytoplasm"/>
    <property type="evidence" value="ECO:0007669"/>
    <property type="project" value="UniProtKB-SubCell"/>
</dbReference>
<feature type="active site" description="Proton donor/acceptor" evidence="7">
    <location>
        <position position="93"/>
    </location>
</feature>
<evidence type="ECO:0000256" key="3">
    <source>
        <dbReference type="ARBA" id="ARBA00023239"/>
    </source>
</evidence>
<dbReference type="RefSeq" id="WP_121923215.1">
    <property type="nucleotide sequence ID" value="NZ_REFO01000012.1"/>
</dbReference>
<dbReference type="EMBL" id="REFO01000012">
    <property type="protein sequence ID" value="RMA96081.1"/>
    <property type="molecule type" value="Genomic_DNA"/>
</dbReference>
<accession>A0A3M0BG07</accession>
<evidence type="ECO:0000256" key="2">
    <source>
        <dbReference type="ARBA" id="ARBA00022490"/>
    </source>
</evidence>
<name>A0A3M0BG07_9AQUI</name>
<evidence type="ECO:0000256" key="4">
    <source>
        <dbReference type="ARBA" id="ARBA00023270"/>
    </source>
</evidence>
<dbReference type="AlphaFoldDB" id="A0A3M0BG07"/>
<evidence type="ECO:0000256" key="7">
    <source>
        <dbReference type="HAMAP-Rule" id="MF_00114"/>
    </source>
</evidence>
<comment type="function">
    <text evidence="6 7">Catalyzes a reversible aldol reaction between acetaldehyde and D-glyceraldehyde 3-phosphate to generate 2-deoxy-D-ribose 5-phosphate.</text>
</comment>
<organism evidence="8 9">
    <name type="scientific">Hydrogenothermus marinus</name>
    <dbReference type="NCBI Taxonomy" id="133270"/>
    <lineage>
        <taxon>Bacteria</taxon>
        <taxon>Pseudomonadati</taxon>
        <taxon>Aquificota</taxon>
        <taxon>Aquificia</taxon>
        <taxon>Aquificales</taxon>
        <taxon>Hydrogenothermaceae</taxon>
        <taxon>Hydrogenothermus</taxon>
    </lineage>
</organism>
<dbReference type="GO" id="GO:0006018">
    <property type="term" value="P:2-deoxyribose 1-phosphate catabolic process"/>
    <property type="evidence" value="ECO:0007669"/>
    <property type="project" value="UniProtKB-UniRule"/>
</dbReference>
<dbReference type="PANTHER" id="PTHR10889:SF1">
    <property type="entry name" value="DEOXYRIBOSE-PHOSPHATE ALDOLASE"/>
    <property type="match status" value="1"/>
</dbReference>
<evidence type="ECO:0000313" key="8">
    <source>
        <dbReference type="EMBL" id="RMA96081.1"/>
    </source>
</evidence>
<evidence type="ECO:0000313" key="9">
    <source>
        <dbReference type="Proteomes" id="UP000280842"/>
    </source>
</evidence>
<dbReference type="CDD" id="cd00959">
    <property type="entry name" value="DeoC"/>
    <property type="match status" value="1"/>
</dbReference>
<dbReference type="InterPro" id="IPR002915">
    <property type="entry name" value="DeoC/FbaB/LacD_aldolase"/>
</dbReference>
<dbReference type="InterPro" id="IPR013785">
    <property type="entry name" value="Aldolase_TIM"/>
</dbReference>
<dbReference type="Pfam" id="PF01791">
    <property type="entry name" value="DeoC"/>
    <property type="match status" value="1"/>
</dbReference>
<dbReference type="UniPathway" id="UPA00002">
    <property type="reaction ID" value="UER00468"/>
</dbReference>
<feature type="active site" description="Schiff-base intermediate with acetaldehyde" evidence="7">
    <location>
        <position position="155"/>
    </location>
</feature>
<dbReference type="FunFam" id="3.20.20.70:FF:000044">
    <property type="entry name" value="Deoxyribose-phosphate aldolase"/>
    <property type="match status" value="1"/>
</dbReference>
<comment type="similarity">
    <text evidence="1 7">Belongs to the DeoC/FbaB aldolase family. DeoC type 1 subfamily.</text>
</comment>
<dbReference type="SMART" id="SM01133">
    <property type="entry name" value="DeoC"/>
    <property type="match status" value="1"/>
</dbReference>